<name>A0AB36FMZ9_ALTMA</name>
<dbReference type="RefSeq" id="WP_069945600.1">
    <property type="nucleotide sequence ID" value="NZ_MIPW01000036.1"/>
</dbReference>
<sequence length="131" mass="14610">MQDNNIQPRFTQVPLPHRQAKLIVDSASIPERAAMVIQGLAKGHYHDATDLACAVNLLPDIDDIAECSDLDIDFALSVVLNNYDGLLDSEERDELIEQYEVDGYHVGYDTDKALWYPTTYNAAIATMVVVQ</sequence>
<dbReference type="AlphaFoldDB" id="A0AB36FMZ9"/>
<organism evidence="1 2">
    <name type="scientific">Alteromonas macleodii</name>
    <name type="common">Pseudoalteromonas macleodii</name>
    <dbReference type="NCBI Taxonomy" id="28108"/>
    <lineage>
        <taxon>Bacteria</taxon>
        <taxon>Pseudomonadati</taxon>
        <taxon>Pseudomonadota</taxon>
        <taxon>Gammaproteobacteria</taxon>
        <taxon>Alteromonadales</taxon>
        <taxon>Alteromonadaceae</taxon>
        <taxon>Alteromonas/Salinimonas group</taxon>
        <taxon>Alteromonas</taxon>
    </lineage>
</organism>
<evidence type="ECO:0000313" key="1">
    <source>
        <dbReference type="EMBL" id="OES24491.1"/>
    </source>
</evidence>
<protein>
    <submittedName>
        <fullName evidence="1">Uncharacterized protein</fullName>
    </submittedName>
</protein>
<proteinExistence type="predicted"/>
<keyword evidence="2" id="KW-1185">Reference proteome</keyword>
<dbReference type="Proteomes" id="UP000095392">
    <property type="component" value="Unassembled WGS sequence"/>
</dbReference>
<accession>A0AB36FMZ9</accession>
<gene>
    <name evidence="1" type="ORF">BFV95_4758</name>
</gene>
<reference evidence="1 2" key="1">
    <citation type="submission" date="2016-09" db="EMBL/GenBank/DDBJ databases">
        <title>Draft Genome Sequence of four Alteromonas macleodii strains isolated from copper coupons and grown long-term at elevated copper levels.</title>
        <authorList>
            <person name="Cusick K."/>
            <person name="Dale J."/>
            <person name="Little B."/>
            <person name="Biffinger J."/>
        </authorList>
    </citation>
    <scope>NUCLEOTIDE SEQUENCE [LARGE SCALE GENOMIC DNA]</scope>
    <source>
        <strain evidence="1 2">KCP01</strain>
    </source>
</reference>
<evidence type="ECO:0000313" key="2">
    <source>
        <dbReference type="Proteomes" id="UP000095392"/>
    </source>
</evidence>
<dbReference type="EMBL" id="MIPY01000061">
    <property type="protein sequence ID" value="OES24491.1"/>
    <property type="molecule type" value="Genomic_DNA"/>
</dbReference>
<comment type="caution">
    <text evidence="1">The sequence shown here is derived from an EMBL/GenBank/DDBJ whole genome shotgun (WGS) entry which is preliminary data.</text>
</comment>